<dbReference type="EMBL" id="FO082048">
    <property type="protein sequence ID" value="CCE84619.1"/>
    <property type="molecule type" value="Genomic_DNA"/>
</dbReference>
<protein>
    <submittedName>
        <fullName evidence="2">Piso0_004169 protein</fullName>
    </submittedName>
</protein>
<dbReference type="GO" id="GO:0000423">
    <property type="term" value="P:mitophagy"/>
    <property type="evidence" value="ECO:0007669"/>
    <property type="project" value="InterPro"/>
</dbReference>
<organism evidence="2 3">
    <name type="scientific">Pichia sorbitophila (strain ATCC MYA-4447 / BCRC 22081 / CBS 7064 / NBRC 10061 / NRRL Y-12695)</name>
    <name type="common">Hybrid yeast</name>
    <dbReference type="NCBI Taxonomy" id="559304"/>
    <lineage>
        <taxon>Eukaryota</taxon>
        <taxon>Fungi</taxon>
        <taxon>Dikarya</taxon>
        <taxon>Ascomycota</taxon>
        <taxon>Saccharomycotina</taxon>
        <taxon>Pichiomycetes</taxon>
        <taxon>Debaryomycetaceae</taxon>
        <taxon>Millerozyma</taxon>
    </lineage>
</organism>
<keyword evidence="3" id="KW-1185">Reference proteome</keyword>
<dbReference type="eggNOG" id="ENOG502SE22">
    <property type="taxonomic scope" value="Eukaryota"/>
</dbReference>
<dbReference type="GO" id="GO:0140580">
    <property type="term" value="F:mitochondrion autophagosome adaptor activity"/>
    <property type="evidence" value="ECO:0007669"/>
    <property type="project" value="InterPro"/>
</dbReference>
<dbReference type="HOGENOM" id="CLU_156033_0_0_1"/>
<dbReference type="InterPro" id="IPR013898">
    <property type="entry name" value="Atg43"/>
</dbReference>
<dbReference type="PANTHER" id="PTHR38699:SF1">
    <property type="entry name" value="MITOPHAGY RECEPTOR ATG43"/>
    <property type="match status" value="1"/>
</dbReference>
<name>G8Y7N9_PICSO</name>
<dbReference type="AlphaFoldDB" id="G8Y7N9"/>
<evidence type="ECO:0000313" key="2">
    <source>
        <dbReference type="EMBL" id="CCE84619.1"/>
    </source>
</evidence>
<reference evidence="2" key="1">
    <citation type="submission" date="2011-10" db="EMBL/GenBank/DDBJ databases">
        <authorList>
            <person name="Genoscope - CEA"/>
        </authorList>
    </citation>
    <scope>NUCLEOTIDE SEQUENCE</scope>
</reference>
<proteinExistence type="predicted"/>
<accession>G8Y7N9</accession>
<reference evidence="3" key="2">
    <citation type="journal article" date="2012" name="G3 (Bethesda)">
        <title>Pichia sorbitophila, an interspecies yeast hybrid reveals early steps of genome resolution following polyploidization.</title>
        <authorList>
            <person name="Leh Louis V."/>
            <person name="Despons L."/>
            <person name="Friedrich A."/>
            <person name="Martin T."/>
            <person name="Durrens P."/>
            <person name="Casaregola S."/>
            <person name="Neuveglise C."/>
            <person name="Fairhead C."/>
            <person name="Marck C."/>
            <person name="Cruz J.A."/>
            <person name="Straub M.L."/>
            <person name="Kugler V."/>
            <person name="Sacerdot C."/>
            <person name="Uzunov Z."/>
            <person name="Thierry A."/>
            <person name="Weiss S."/>
            <person name="Bleykasten C."/>
            <person name="De Montigny J."/>
            <person name="Jacques N."/>
            <person name="Jung P."/>
            <person name="Lemaire M."/>
            <person name="Mallet S."/>
            <person name="Morel G."/>
            <person name="Richard G.F."/>
            <person name="Sarkar A."/>
            <person name="Savel G."/>
            <person name="Schacherer J."/>
            <person name="Seret M.L."/>
            <person name="Talla E."/>
            <person name="Samson G."/>
            <person name="Jubin C."/>
            <person name="Poulain J."/>
            <person name="Vacherie B."/>
            <person name="Barbe V."/>
            <person name="Pelletier E."/>
            <person name="Sherman D.J."/>
            <person name="Westhof E."/>
            <person name="Weissenbach J."/>
            <person name="Baret P.V."/>
            <person name="Wincker P."/>
            <person name="Gaillardin C."/>
            <person name="Dujon B."/>
            <person name="Souciet J.L."/>
        </authorList>
    </citation>
    <scope>NUCLEOTIDE SEQUENCE [LARGE SCALE GENOMIC DNA]</scope>
    <source>
        <strain evidence="3">ATCC MYA-4447 / BCRC 22081 / CBS 7064 / NBRC 10061 / NRRL Y-12695</strain>
    </source>
</reference>
<dbReference type="EMBL" id="FO082049">
    <property type="protein sequence ID" value="CCE83588.1"/>
    <property type="molecule type" value="Genomic_DNA"/>
</dbReference>
<evidence type="ECO:0000313" key="3">
    <source>
        <dbReference type="Proteomes" id="UP000005222"/>
    </source>
</evidence>
<evidence type="ECO:0000313" key="1">
    <source>
        <dbReference type="EMBL" id="CCE83588.1"/>
    </source>
</evidence>
<dbReference type="Proteomes" id="UP000005222">
    <property type="component" value="Chromosome K"/>
</dbReference>
<dbReference type="InParanoid" id="G8Y7N9"/>
<dbReference type="Proteomes" id="UP000005222">
    <property type="component" value="Chromosome L"/>
</dbReference>
<dbReference type="STRING" id="559304.G8Y7N9"/>
<dbReference type="OrthoDB" id="2430343at2759"/>
<dbReference type="PANTHER" id="PTHR38699">
    <property type="entry name" value="CHROMOSOME 1, WHOLE GENOME SHOTGUN SEQUENCE"/>
    <property type="match status" value="1"/>
</dbReference>
<gene>
    <name evidence="2" type="primary">Piso0_004169</name>
    <name evidence="1" type="ORF">GNLVRS01_PISO0K10966g</name>
    <name evidence="2" type="ORF">GNLVRS01_PISO0L10967g</name>
</gene>
<sequence length="138" mass="15407">MSSLKLPDLRFEETFLKSLYAEVGQNAEDPETLAAGGLSDRQLKKYNKKLDIMEEKELQPITPITPSIVMYVILKDQIIKPLLQGFLWSGLLILSRPLLSMVVLGGQRCGIWVSNMVGLNRLAVHRPATRPLPGRPAI</sequence>